<feature type="chain" id="PRO_5046865499" evidence="16">
    <location>
        <begin position="32"/>
        <end position="760"/>
    </location>
</feature>
<evidence type="ECO:0000256" key="2">
    <source>
        <dbReference type="ARBA" id="ARBA00009810"/>
    </source>
</evidence>
<dbReference type="SUPFAM" id="SSF56935">
    <property type="entry name" value="Porins"/>
    <property type="match status" value="1"/>
</dbReference>
<feature type="signal peptide" evidence="16">
    <location>
        <begin position="1"/>
        <end position="31"/>
    </location>
</feature>
<dbReference type="EMBL" id="JAVXZY010000001">
    <property type="protein sequence ID" value="MDT8998175.1"/>
    <property type="molecule type" value="Genomic_DNA"/>
</dbReference>
<evidence type="ECO:0000256" key="1">
    <source>
        <dbReference type="ARBA" id="ARBA00004571"/>
    </source>
</evidence>
<evidence type="ECO:0000259" key="17">
    <source>
        <dbReference type="Pfam" id="PF00593"/>
    </source>
</evidence>
<feature type="domain" description="TonB-dependent receptor-like beta-barrel" evidence="17">
    <location>
        <begin position="300"/>
        <end position="728"/>
    </location>
</feature>
<feature type="domain" description="TonB-dependent receptor plug" evidence="18">
    <location>
        <begin position="61"/>
        <end position="174"/>
    </location>
</feature>
<proteinExistence type="inferred from homology"/>
<organism evidence="19 20">
    <name type="scientific">Roseateles aquae</name>
    <dbReference type="NCBI Taxonomy" id="3077235"/>
    <lineage>
        <taxon>Bacteria</taxon>
        <taxon>Pseudomonadati</taxon>
        <taxon>Pseudomonadota</taxon>
        <taxon>Betaproteobacteria</taxon>
        <taxon>Burkholderiales</taxon>
        <taxon>Sphaerotilaceae</taxon>
        <taxon>Roseateles</taxon>
    </lineage>
</organism>
<comment type="subcellular location">
    <subcellularLocation>
        <location evidence="1 14">Cell outer membrane</location>
        <topology evidence="1 14">Multi-pass membrane protein</topology>
    </subcellularLocation>
</comment>
<keyword evidence="8" id="KW-0408">Iron</keyword>
<comment type="caution">
    <text evidence="19">The sequence shown here is derived from an EMBL/GenBank/DDBJ whole genome shotgun (WGS) entry which is preliminary data.</text>
</comment>
<dbReference type="Pfam" id="PF00593">
    <property type="entry name" value="TonB_dep_Rec_b-barrel"/>
    <property type="match status" value="1"/>
</dbReference>
<keyword evidence="11 14" id="KW-0472">Membrane</keyword>
<keyword evidence="12 19" id="KW-0675">Receptor</keyword>
<keyword evidence="20" id="KW-1185">Reference proteome</keyword>
<dbReference type="InterPro" id="IPR000531">
    <property type="entry name" value="Beta-barrel_TonB"/>
</dbReference>
<evidence type="ECO:0000259" key="18">
    <source>
        <dbReference type="Pfam" id="PF07715"/>
    </source>
</evidence>
<evidence type="ECO:0000256" key="12">
    <source>
        <dbReference type="ARBA" id="ARBA00023170"/>
    </source>
</evidence>
<keyword evidence="9" id="KW-0406">Ion transport</keyword>
<protein>
    <submittedName>
        <fullName evidence="19">TonB-dependent receptor</fullName>
    </submittedName>
</protein>
<evidence type="ECO:0000256" key="10">
    <source>
        <dbReference type="ARBA" id="ARBA00023077"/>
    </source>
</evidence>
<evidence type="ECO:0000256" key="16">
    <source>
        <dbReference type="SAM" id="SignalP"/>
    </source>
</evidence>
<dbReference type="Gene3D" id="2.170.130.10">
    <property type="entry name" value="TonB-dependent receptor, plug domain"/>
    <property type="match status" value="1"/>
</dbReference>
<keyword evidence="5" id="KW-0410">Iron transport</keyword>
<evidence type="ECO:0000313" key="19">
    <source>
        <dbReference type="EMBL" id="MDT8998175.1"/>
    </source>
</evidence>
<evidence type="ECO:0000256" key="7">
    <source>
        <dbReference type="ARBA" id="ARBA00022729"/>
    </source>
</evidence>
<dbReference type="InterPro" id="IPR012910">
    <property type="entry name" value="Plug_dom"/>
</dbReference>
<evidence type="ECO:0000313" key="20">
    <source>
        <dbReference type="Proteomes" id="UP001246372"/>
    </source>
</evidence>
<evidence type="ECO:0000256" key="5">
    <source>
        <dbReference type="ARBA" id="ARBA00022496"/>
    </source>
</evidence>
<dbReference type="Pfam" id="PF07715">
    <property type="entry name" value="Plug"/>
    <property type="match status" value="1"/>
</dbReference>
<dbReference type="PANTHER" id="PTHR32552:SF89">
    <property type="entry name" value="CATECHOLATE SIDEROPHORE RECEPTOR FIU"/>
    <property type="match status" value="1"/>
</dbReference>
<keyword evidence="6 14" id="KW-0812">Transmembrane</keyword>
<dbReference type="Gene3D" id="2.40.170.20">
    <property type="entry name" value="TonB-dependent receptor, beta-barrel domain"/>
    <property type="match status" value="1"/>
</dbReference>
<evidence type="ECO:0000256" key="9">
    <source>
        <dbReference type="ARBA" id="ARBA00023065"/>
    </source>
</evidence>
<evidence type="ECO:0000256" key="6">
    <source>
        <dbReference type="ARBA" id="ARBA00022692"/>
    </source>
</evidence>
<dbReference type="RefSeq" id="WP_315648488.1">
    <property type="nucleotide sequence ID" value="NZ_JAVXZY010000001.1"/>
</dbReference>
<dbReference type="InterPro" id="IPR037066">
    <property type="entry name" value="Plug_dom_sf"/>
</dbReference>
<comment type="similarity">
    <text evidence="2 14 15">Belongs to the TonB-dependent receptor family.</text>
</comment>
<dbReference type="PANTHER" id="PTHR32552">
    <property type="entry name" value="FERRICHROME IRON RECEPTOR-RELATED"/>
    <property type="match status" value="1"/>
</dbReference>
<sequence length="760" mass="80435">MYATRPTPIARPVLAPLALSILLGFAPALHAQEAARPDEAAGDGLKLNAVMVTGASVKTTKMKQSLSVSAMDGEQLSKSGATNAAELLRSVPGVRSESSGGEGNANITVRGVPLSAGGSRYVQMQEDGLPVLLFGDIAFGTADQFLRADYNTERLEVVRGGSASTLASNSPGGIVNFISKTGSETGGALGLTAGLDRRLWRVDADYGGKLGNGLSFHVGGFQRIGEGGRPTGQTLENGGQLKANLTQKLSNGFVRLSFKSLDDRTPSLMPVPVTVSNGRINTIAGIDPREAFFITPSLARDSSFNKDGGYSNTATRDGLRVKSTAVGLESSLDLGDGLSLDEKFRKSSNSGRFIALFPADNGNGSGNNGKASFFTGTLFNTALDNFDNVFNDLKLSKSFAGAGGKTTLVAGLFYGSQNVAATWFWNQYNLTMSGNSAQVVDAAGKPSSNPVSSGWTTWGGCCTRTFDVQYTETSPYLALAWESGPLNLDVSLRRDEQKAQGFTLAGDNTAQKWDAASQKQVSYKVNHNSYSLGANYALSADMAVFARASNGVAFSADRLLYGNPLDGSVPIAVNEIDQQEAGLKWRSQGLSLFATLFNARTKESNYEVTTRTFTANKYESRGLELEAAYAQGPFKLSGGATFTHAKIAGSNDATVVGNKPRRQADVVYQITPSYSIGELEFGASLIGSGKSFGDDQNTITMPGYTVVNAFVNYQLNAKTQLSVSANNLFNALAYTEIEGDGHAARALTGRTVRATLKYEF</sequence>
<accession>A0ABU3P7I3</accession>
<evidence type="ECO:0000256" key="3">
    <source>
        <dbReference type="ARBA" id="ARBA00022448"/>
    </source>
</evidence>
<keyword evidence="10 15" id="KW-0798">TonB box</keyword>
<keyword evidence="7 16" id="KW-0732">Signal</keyword>
<keyword evidence="3 14" id="KW-0813">Transport</keyword>
<keyword evidence="4 14" id="KW-1134">Transmembrane beta strand</keyword>
<dbReference type="InterPro" id="IPR039426">
    <property type="entry name" value="TonB-dep_rcpt-like"/>
</dbReference>
<dbReference type="Proteomes" id="UP001246372">
    <property type="component" value="Unassembled WGS sequence"/>
</dbReference>
<evidence type="ECO:0000256" key="15">
    <source>
        <dbReference type="RuleBase" id="RU003357"/>
    </source>
</evidence>
<evidence type="ECO:0000256" key="14">
    <source>
        <dbReference type="PROSITE-ProRule" id="PRU01360"/>
    </source>
</evidence>
<evidence type="ECO:0000256" key="11">
    <source>
        <dbReference type="ARBA" id="ARBA00023136"/>
    </source>
</evidence>
<reference evidence="19" key="1">
    <citation type="submission" date="2023-09" db="EMBL/GenBank/DDBJ databases">
        <title>Paucibacter sp. APW11 Genome sequencing and assembly.</title>
        <authorList>
            <person name="Kim I."/>
        </authorList>
    </citation>
    <scope>NUCLEOTIDE SEQUENCE</scope>
    <source>
        <strain evidence="19">APW11</strain>
    </source>
</reference>
<name>A0ABU3P7I3_9BURK</name>
<keyword evidence="13 14" id="KW-0998">Cell outer membrane</keyword>
<dbReference type="PROSITE" id="PS52016">
    <property type="entry name" value="TONB_DEPENDENT_REC_3"/>
    <property type="match status" value="1"/>
</dbReference>
<evidence type="ECO:0000256" key="13">
    <source>
        <dbReference type="ARBA" id="ARBA00023237"/>
    </source>
</evidence>
<evidence type="ECO:0000256" key="4">
    <source>
        <dbReference type="ARBA" id="ARBA00022452"/>
    </source>
</evidence>
<evidence type="ECO:0000256" key="8">
    <source>
        <dbReference type="ARBA" id="ARBA00023004"/>
    </source>
</evidence>
<gene>
    <name evidence="19" type="ORF">RQP53_02675</name>
</gene>
<dbReference type="InterPro" id="IPR036942">
    <property type="entry name" value="Beta-barrel_TonB_sf"/>
</dbReference>